<accession>K5ZJZ0</accession>
<dbReference type="Proteomes" id="UP000006271">
    <property type="component" value="Unassembled WGS sequence"/>
</dbReference>
<reference evidence="1 2" key="1">
    <citation type="submission" date="2012-02" db="EMBL/GenBank/DDBJ databases">
        <title>The Genome Sequence of Parabacteroides merdae CL03T12C32.</title>
        <authorList>
            <consortium name="The Broad Institute Genome Sequencing Platform"/>
            <person name="Earl A."/>
            <person name="Ward D."/>
            <person name="Feldgarden M."/>
            <person name="Gevers D."/>
            <person name="Zitomersky N.L."/>
            <person name="Coyne M.J."/>
            <person name="Comstock L.E."/>
            <person name="Young S.K."/>
            <person name="Zeng Q."/>
            <person name="Gargeya S."/>
            <person name="Fitzgerald M."/>
            <person name="Haas B."/>
            <person name="Abouelleil A."/>
            <person name="Alvarado L."/>
            <person name="Arachchi H.M."/>
            <person name="Berlin A."/>
            <person name="Chapman S.B."/>
            <person name="Gearin G."/>
            <person name="Goldberg J."/>
            <person name="Griggs A."/>
            <person name="Gujja S."/>
            <person name="Hansen M."/>
            <person name="Heiman D."/>
            <person name="Howarth C."/>
            <person name="Larimer J."/>
            <person name="Lui A."/>
            <person name="MacDonald P.J.P."/>
            <person name="McCowen C."/>
            <person name="Montmayeur A."/>
            <person name="Murphy C."/>
            <person name="Neiman D."/>
            <person name="Pearson M."/>
            <person name="Priest M."/>
            <person name="Roberts A."/>
            <person name="Saif S."/>
            <person name="Shea T."/>
            <person name="Sisk P."/>
            <person name="Stolte C."/>
            <person name="Sykes S."/>
            <person name="Wortman J."/>
            <person name="Nusbaum C."/>
            <person name="Birren B."/>
        </authorList>
    </citation>
    <scope>NUCLEOTIDE SEQUENCE [LARGE SCALE GENOMIC DNA]</scope>
    <source>
        <strain evidence="1 2">CL03T12C32</strain>
    </source>
</reference>
<evidence type="ECO:0000313" key="1">
    <source>
        <dbReference type="EMBL" id="EKN16054.1"/>
    </source>
</evidence>
<organism evidence="1 2">
    <name type="scientific">Parabacteroides merdae CL03T12C32</name>
    <dbReference type="NCBI Taxonomy" id="999420"/>
    <lineage>
        <taxon>Bacteria</taxon>
        <taxon>Pseudomonadati</taxon>
        <taxon>Bacteroidota</taxon>
        <taxon>Bacteroidia</taxon>
        <taxon>Bacteroidales</taxon>
        <taxon>Tannerellaceae</taxon>
        <taxon>Parabacteroides</taxon>
    </lineage>
</organism>
<proteinExistence type="predicted"/>
<name>K5ZJZ0_9BACT</name>
<dbReference type="RefSeq" id="WP_005643156.1">
    <property type="nucleotide sequence ID" value="NZ_JH976452.1"/>
</dbReference>
<dbReference type="EMBL" id="AGZQ01000002">
    <property type="protein sequence ID" value="EKN16054.1"/>
    <property type="molecule type" value="Genomic_DNA"/>
</dbReference>
<sequence length="86" mass="9847">MEKLTLQSHGASELSFKDRYEALDKIPTPKQEFVRRIANATERTEQTVYNWLRGTFSPDKLCKKAISKELGAPIEILFPEGESCMQ</sequence>
<dbReference type="AlphaFoldDB" id="K5ZJZ0"/>
<dbReference type="HOGENOM" id="CLU_191484_0_0_10"/>
<gene>
    <name evidence="1" type="ORF">HMPREF1060_00692</name>
</gene>
<protein>
    <submittedName>
        <fullName evidence="1">Uncharacterized protein</fullName>
    </submittedName>
</protein>
<comment type="caution">
    <text evidence="1">The sequence shown here is derived from an EMBL/GenBank/DDBJ whole genome shotgun (WGS) entry which is preliminary data.</text>
</comment>
<evidence type="ECO:0000313" key="2">
    <source>
        <dbReference type="Proteomes" id="UP000006271"/>
    </source>
</evidence>